<dbReference type="Pfam" id="PF14344">
    <property type="entry name" value="DUF4397"/>
    <property type="match status" value="1"/>
</dbReference>
<evidence type="ECO:0000313" key="2">
    <source>
        <dbReference type="EMBL" id="TCL46809.1"/>
    </source>
</evidence>
<evidence type="ECO:0000313" key="3">
    <source>
        <dbReference type="Proteomes" id="UP000295658"/>
    </source>
</evidence>
<gene>
    <name evidence="2" type="ORF">EDD69_11468</name>
</gene>
<sequence>MKEIEKCVQKAVMYDLLARYYQYRDPNKYMMYYQKHDECMKKLVEAKQEEREEERREREARFRVFHASANTPAIDVYVNGQKILQNLKYKQISQYLKVPMGQHRIDVYPAGQSEPIILSETLQVLPGLVSTLTVVGDVHKLQMLPLWDQPYAPYGKAKVRFVHLSPDAPAVDVALKDGDVLFKNVSYRQAADYIEVPVNEKLSLDVRVAGTNNVALSVPNIRFYPNKSYTIAAVGYVSRTPSLEAILIEE</sequence>
<dbReference type="OrthoDB" id="9783299at2"/>
<reference evidence="2 3" key="1">
    <citation type="submission" date="2019-03" db="EMBL/GenBank/DDBJ databases">
        <title>Genomic Encyclopedia of Type Strains, Phase IV (KMG-IV): sequencing the most valuable type-strain genomes for metagenomic binning, comparative biology and taxonomic classification.</title>
        <authorList>
            <person name="Goeker M."/>
        </authorList>
    </citation>
    <scope>NUCLEOTIDE SEQUENCE [LARGE SCALE GENOMIC DNA]</scope>
    <source>
        <strain evidence="2 3">DSM 24979</strain>
    </source>
</reference>
<feature type="domain" description="DUF4397" evidence="1">
    <location>
        <begin position="61"/>
        <end position="174"/>
    </location>
</feature>
<dbReference type="EMBL" id="SLUL01000014">
    <property type="protein sequence ID" value="TCL46809.1"/>
    <property type="molecule type" value="Genomic_DNA"/>
</dbReference>
<proteinExistence type="predicted"/>
<comment type="caution">
    <text evidence="2">The sequence shown here is derived from an EMBL/GenBank/DDBJ whole genome shotgun (WGS) entry which is preliminary data.</text>
</comment>
<name>A0A4R1QBV3_9BACL</name>
<protein>
    <submittedName>
        <fullName evidence="2">Uncharacterized protein DUF4397</fullName>
    </submittedName>
</protein>
<evidence type="ECO:0000259" key="1">
    <source>
        <dbReference type="Pfam" id="PF14344"/>
    </source>
</evidence>
<dbReference type="AlphaFoldDB" id="A0A4R1QBV3"/>
<organism evidence="2 3">
    <name type="scientific">Thermolongibacillus altinsuensis</name>
    <dbReference type="NCBI Taxonomy" id="575256"/>
    <lineage>
        <taxon>Bacteria</taxon>
        <taxon>Bacillati</taxon>
        <taxon>Bacillota</taxon>
        <taxon>Bacilli</taxon>
        <taxon>Bacillales</taxon>
        <taxon>Anoxybacillaceae</taxon>
        <taxon>Thermolongibacillus</taxon>
    </lineage>
</organism>
<dbReference type="Proteomes" id="UP000295658">
    <property type="component" value="Unassembled WGS sequence"/>
</dbReference>
<accession>A0A4R1QBV3</accession>
<dbReference type="InterPro" id="IPR025510">
    <property type="entry name" value="DUF4397"/>
</dbReference>
<keyword evidence="3" id="KW-1185">Reference proteome</keyword>
<dbReference type="RefSeq" id="WP_132949212.1">
    <property type="nucleotide sequence ID" value="NZ_BSVG01000006.1"/>
</dbReference>